<feature type="transmembrane region" description="Helical" evidence="1">
    <location>
        <begin position="37"/>
        <end position="58"/>
    </location>
</feature>
<evidence type="ECO:0000256" key="1">
    <source>
        <dbReference type="SAM" id="Phobius"/>
    </source>
</evidence>
<sequence length="367" mass="42171">MTTKDALIIRISSQITQEQEYGKTLEEGKCRLARTKYWVPLPIILLLVWTVICILHDIDPVDVLMMWIVASLFIYMFYFFLMMIPSLGSGTSTPLTDANTHIRIREFLRLANLLKTFRKNKVTFIEIFWNAFLINAKPLAKGFTIIYCIDVICAVILYAEEMIDLHLLLIIILQIVVILAFYAKIVRANPDAPGFFVPRTITSETPGTEAAKFKIWLYISTAAMFTGLLIVGAMLFPGLTLNQYLEFISILPTEYPIILLLTLLTQAVIIRYYQGVESHRLMTALNTRHIAVLRDDLLPRVRAGNEEQMNDLRREFLLLRMNKLVVQEFFKRFPVYAILPNFLLIADPTAREVLDSTGDEKSIRDLL</sequence>
<feature type="transmembrane region" description="Helical" evidence="1">
    <location>
        <begin position="255"/>
        <end position="273"/>
    </location>
</feature>
<organism evidence="2 3">
    <name type="scientific">Methanocorpusculum petauri</name>
    <dbReference type="NCBI Taxonomy" id="3002863"/>
    <lineage>
        <taxon>Archaea</taxon>
        <taxon>Methanobacteriati</taxon>
        <taxon>Methanobacteriota</taxon>
        <taxon>Stenosarchaea group</taxon>
        <taxon>Methanomicrobia</taxon>
        <taxon>Methanomicrobiales</taxon>
        <taxon>Methanocorpusculaceae</taxon>
        <taxon>Methanocorpusculum</taxon>
    </lineage>
</organism>
<dbReference type="EMBL" id="JAPTGB010000005">
    <property type="protein sequence ID" value="MCZ0860197.1"/>
    <property type="molecule type" value="Genomic_DNA"/>
</dbReference>
<proteinExistence type="predicted"/>
<evidence type="ECO:0000313" key="2">
    <source>
        <dbReference type="EMBL" id="MCZ0860197.1"/>
    </source>
</evidence>
<evidence type="ECO:0000313" key="3">
    <source>
        <dbReference type="Proteomes" id="UP001141422"/>
    </source>
</evidence>
<dbReference type="Proteomes" id="UP001141422">
    <property type="component" value="Unassembled WGS sequence"/>
</dbReference>
<keyword evidence="3" id="KW-1185">Reference proteome</keyword>
<feature type="transmembrane region" description="Helical" evidence="1">
    <location>
        <begin position="139"/>
        <end position="159"/>
    </location>
</feature>
<feature type="transmembrane region" description="Helical" evidence="1">
    <location>
        <begin position="64"/>
        <end position="84"/>
    </location>
</feature>
<feature type="transmembrane region" description="Helical" evidence="1">
    <location>
        <begin position="215"/>
        <end position="235"/>
    </location>
</feature>
<comment type="caution">
    <text evidence="2">The sequence shown here is derived from an EMBL/GenBank/DDBJ whole genome shotgun (WGS) entry which is preliminary data.</text>
</comment>
<keyword evidence="1" id="KW-0472">Membrane</keyword>
<keyword evidence="1" id="KW-0812">Transmembrane</keyword>
<protein>
    <submittedName>
        <fullName evidence="2">Uncharacterized protein</fullName>
    </submittedName>
</protein>
<gene>
    <name evidence="2" type="ORF">O0S10_02995</name>
</gene>
<keyword evidence="1" id="KW-1133">Transmembrane helix</keyword>
<feature type="transmembrane region" description="Helical" evidence="1">
    <location>
        <begin position="165"/>
        <end position="183"/>
    </location>
</feature>
<dbReference type="RefSeq" id="WP_268924420.1">
    <property type="nucleotide sequence ID" value="NZ_JAPTGB010000005.1"/>
</dbReference>
<name>A0ABT4IEP1_9EURY</name>
<reference evidence="2" key="1">
    <citation type="submission" date="2022-12" db="EMBL/GenBank/DDBJ databases">
        <title>Isolation and characterisation of novel Methanocorpusculum spp. from native Australian herbivores indicates the genus is ancestrally host-associated.</title>
        <authorList>
            <person name="Volmer J.G."/>
            <person name="Soo R.M."/>
            <person name="Evans P.N."/>
            <person name="Hoedt E.C."/>
            <person name="Astorga Alsina A.L."/>
            <person name="Woodcroft B.J."/>
            <person name="Tyson G.W."/>
            <person name="Hugenholtz P."/>
            <person name="Morrison M."/>
        </authorList>
    </citation>
    <scope>NUCLEOTIDE SEQUENCE</scope>
    <source>
        <strain evidence="2">MG</strain>
    </source>
</reference>
<accession>A0ABT4IEP1</accession>